<name>A0A364JZZ5_9HYPH</name>
<dbReference type="InterPro" id="IPR023393">
    <property type="entry name" value="START-like_dom_sf"/>
</dbReference>
<dbReference type="PANTHER" id="PTHR38588:SF1">
    <property type="entry name" value="BLL0334 PROTEIN"/>
    <property type="match status" value="1"/>
</dbReference>
<dbReference type="AlphaFoldDB" id="A0A364JZZ5"/>
<dbReference type="Gene3D" id="3.30.530.20">
    <property type="match status" value="1"/>
</dbReference>
<evidence type="ECO:0000313" key="1">
    <source>
        <dbReference type="EMBL" id="RAK34141.1"/>
    </source>
</evidence>
<dbReference type="PANTHER" id="PTHR38588">
    <property type="entry name" value="BLL0334 PROTEIN"/>
    <property type="match status" value="1"/>
</dbReference>
<dbReference type="Pfam" id="PF06240">
    <property type="entry name" value="COXG"/>
    <property type="match status" value="1"/>
</dbReference>
<sequence>MRVCSIKVSNFSFDAGQYMHMHQISVVLGSVYGPAMTHLIWAKHGNMEQSMDLTGKEHIPAPRQAVWDALNNIETLKKSIPGCEDLERISDSEIRAALKVRLGVFKVRFHGMLELSNMNPPFSYTISGRGEGSIAGFAHGSTDVTLEENNGETVLSYAIRGDAGGKIAQLGTTLLGSVARKIADRFFANIAEAAAVDALSAD</sequence>
<evidence type="ECO:0000313" key="2">
    <source>
        <dbReference type="Proteomes" id="UP000249453"/>
    </source>
</evidence>
<dbReference type="SUPFAM" id="SSF55961">
    <property type="entry name" value="Bet v1-like"/>
    <property type="match status" value="1"/>
</dbReference>
<accession>A0A364JZZ5</accession>
<dbReference type="Proteomes" id="UP000249453">
    <property type="component" value="Unassembled WGS sequence"/>
</dbReference>
<protein>
    <recommendedName>
        <fullName evidence="3">Carbon monoxide dehydrogenase subunit G</fullName>
    </recommendedName>
</protein>
<gene>
    <name evidence="1" type="ORF">C7374_101474</name>
</gene>
<dbReference type="InterPro" id="IPR010419">
    <property type="entry name" value="CO_DH_gsu"/>
</dbReference>
<dbReference type="CDD" id="cd05018">
    <property type="entry name" value="CoxG"/>
    <property type="match status" value="1"/>
</dbReference>
<dbReference type="EMBL" id="QLMK01000001">
    <property type="protein sequence ID" value="RAK34141.1"/>
    <property type="molecule type" value="Genomic_DNA"/>
</dbReference>
<proteinExistence type="predicted"/>
<evidence type="ECO:0008006" key="3">
    <source>
        <dbReference type="Google" id="ProtNLM"/>
    </source>
</evidence>
<organism evidence="1 2">
    <name type="scientific">Falsochrobactrum ovis</name>
    <dbReference type="NCBI Taxonomy" id="1293442"/>
    <lineage>
        <taxon>Bacteria</taxon>
        <taxon>Pseudomonadati</taxon>
        <taxon>Pseudomonadota</taxon>
        <taxon>Alphaproteobacteria</taxon>
        <taxon>Hyphomicrobiales</taxon>
        <taxon>Brucellaceae</taxon>
        <taxon>Falsochrobactrum</taxon>
    </lineage>
</organism>
<comment type="caution">
    <text evidence="1">The sequence shown here is derived from an EMBL/GenBank/DDBJ whole genome shotgun (WGS) entry which is preliminary data.</text>
</comment>
<keyword evidence="2" id="KW-1185">Reference proteome</keyword>
<reference evidence="1 2" key="1">
    <citation type="submission" date="2018-06" db="EMBL/GenBank/DDBJ databases">
        <title>Genomic Encyclopedia of Type Strains, Phase IV (KMG-IV): sequencing the most valuable type-strain genomes for metagenomic binning, comparative biology and taxonomic classification.</title>
        <authorList>
            <person name="Goeker M."/>
        </authorList>
    </citation>
    <scope>NUCLEOTIDE SEQUENCE [LARGE SCALE GENOMIC DNA]</scope>
    <source>
        <strain evidence="1 2">DSM 26720</strain>
    </source>
</reference>